<reference evidence="1" key="1">
    <citation type="journal article" date="2021" name="Proc. Natl. Acad. Sci. U.S.A.">
        <title>A Catalog of Tens of Thousands of Viruses from Human Metagenomes Reveals Hidden Associations with Chronic Diseases.</title>
        <authorList>
            <person name="Tisza M.J."/>
            <person name="Buck C.B."/>
        </authorList>
    </citation>
    <scope>NUCLEOTIDE SEQUENCE</scope>
    <source>
        <strain evidence="1">CtQad106</strain>
    </source>
</reference>
<sequence length="96" mass="10898">MNDFTKALDAVVAAYDKSNERPAYKRLVDIEYIGTLYTTPTGTLELGDRYLDEILTKLIKDKDPFKPFAGRVRLIVEEISMSSGIPEVPEKEDEDK</sequence>
<dbReference type="EMBL" id="BK015691">
    <property type="protein sequence ID" value="DAE20282.1"/>
    <property type="molecule type" value="Genomic_DNA"/>
</dbReference>
<evidence type="ECO:0000313" key="1">
    <source>
        <dbReference type="EMBL" id="DAE20282.1"/>
    </source>
</evidence>
<organism evidence="1">
    <name type="scientific">Ackermannviridae sp. ctQad106</name>
    <dbReference type="NCBI Taxonomy" id="2826820"/>
    <lineage>
        <taxon>Viruses</taxon>
        <taxon>Duplodnaviria</taxon>
        <taxon>Heunggongvirae</taxon>
        <taxon>Uroviricota</taxon>
        <taxon>Caudoviricetes</taxon>
        <taxon>Pantevenvirales</taxon>
        <taxon>Ackermannviridae</taxon>
    </lineage>
</organism>
<name>A0A8S5QMR0_9CAUD</name>
<accession>A0A8S5QMR0</accession>
<protein>
    <submittedName>
        <fullName evidence="1">Uncharacterized protein</fullName>
    </submittedName>
</protein>
<proteinExistence type="predicted"/>